<keyword evidence="8" id="KW-1185">Reference proteome</keyword>
<accession>A0ABD6BVR1</accession>
<dbReference type="Proteomes" id="UP001597185">
    <property type="component" value="Unassembled WGS sequence"/>
</dbReference>
<dbReference type="PANTHER" id="PTHR44591">
    <property type="entry name" value="STRESS RESPONSE REGULATOR PROTEIN 1"/>
    <property type="match status" value="1"/>
</dbReference>
<dbReference type="InterPro" id="IPR001789">
    <property type="entry name" value="Sig_transdc_resp-reg_receiver"/>
</dbReference>
<dbReference type="InterPro" id="IPR011006">
    <property type="entry name" value="CheY-like_superfamily"/>
</dbReference>
<evidence type="ECO:0000256" key="2">
    <source>
        <dbReference type="ARBA" id="ARBA00023012"/>
    </source>
</evidence>
<feature type="coiled-coil region" evidence="4">
    <location>
        <begin position="180"/>
        <end position="207"/>
    </location>
</feature>
<keyword evidence="1 3" id="KW-0597">Phosphoprotein</keyword>
<evidence type="ECO:0000259" key="6">
    <source>
        <dbReference type="PROSITE" id="PS50110"/>
    </source>
</evidence>
<name>A0ABD6BVR1_9EURY</name>
<comment type="caution">
    <text evidence="7">The sequence shown here is derived from an EMBL/GenBank/DDBJ whole genome shotgun (WGS) entry which is preliminary data.</text>
</comment>
<evidence type="ECO:0000313" key="7">
    <source>
        <dbReference type="EMBL" id="MFD1569217.1"/>
    </source>
</evidence>
<dbReference type="Gene3D" id="3.40.50.2300">
    <property type="match status" value="1"/>
</dbReference>
<dbReference type="RefSeq" id="WP_256417060.1">
    <property type="nucleotide sequence ID" value="NZ_JANHDL010000002.1"/>
</dbReference>
<gene>
    <name evidence="7" type="ORF">ACFR9T_01190</name>
</gene>
<evidence type="ECO:0000256" key="3">
    <source>
        <dbReference type="PROSITE-ProRule" id="PRU00169"/>
    </source>
</evidence>
<dbReference type="EMBL" id="JBHUDB010000001">
    <property type="protein sequence ID" value="MFD1569217.1"/>
    <property type="molecule type" value="Genomic_DNA"/>
</dbReference>
<dbReference type="GO" id="GO:0000160">
    <property type="term" value="P:phosphorelay signal transduction system"/>
    <property type="evidence" value="ECO:0007669"/>
    <property type="project" value="UniProtKB-KW"/>
</dbReference>
<keyword evidence="4" id="KW-0175">Coiled coil</keyword>
<evidence type="ECO:0000256" key="5">
    <source>
        <dbReference type="SAM" id="MobiDB-lite"/>
    </source>
</evidence>
<evidence type="ECO:0000256" key="1">
    <source>
        <dbReference type="ARBA" id="ARBA00022553"/>
    </source>
</evidence>
<dbReference type="PROSITE" id="PS50110">
    <property type="entry name" value="RESPONSE_REGULATORY"/>
    <property type="match status" value="1"/>
</dbReference>
<dbReference type="SUPFAM" id="SSF52172">
    <property type="entry name" value="CheY-like"/>
    <property type="match status" value="1"/>
</dbReference>
<evidence type="ECO:0000256" key="4">
    <source>
        <dbReference type="SAM" id="Coils"/>
    </source>
</evidence>
<evidence type="ECO:0000313" key="8">
    <source>
        <dbReference type="Proteomes" id="UP001597185"/>
    </source>
</evidence>
<feature type="region of interest" description="Disordered" evidence="5">
    <location>
        <begin position="1"/>
        <end position="43"/>
    </location>
</feature>
<reference evidence="7 8" key="1">
    <citation type="journal article" date="2019" name="Int. J. Syst. Evol. Microbiol.">
        <title>The Global Catalogue of Microorganisms (GCM) 10K type strain sequencing project: providing services to taxonomists for standard genome sequencing and annotation.</title>
        <authorList>
            <consortium name="The Broad Institute Genomics Platform"/>
            <consortium name="The Broad Institute Genome Sequencing Center for Infectious Disease"/>
            <person name="Wu L."/>
            <person name="Ma J."/>
        </authorList>
    </citation>
    <scope>NUCLEOTIDE SEQUENCE [LARGE SCALE GENOMIC DNA]</scope>
    <source>
        <strain evidence="7 8">CGMCC 1.12689</strain>
    </source>
</reference>
<dbReference type="AlphaFoldDB" id="A0ABD6BVR1"/>
<feature type="compositionally biased region" description="Polar residues" evidence="5">
    <location>
        <begin position="30"/>
        <end position="42"/>
    </location>
</feature>
<proteinExistence type="predicted"/>
<keyword evidence="2" id="KW-0902">Two-component regulatory system</keyword>
<dbReference type="InterPro" id="IPR050595">
    <property type="entry name" value="Bact_response_regulator"/>
</dbReference>
<sequence>MSTDYSRFRVDELDTALSPSGDGSREPPETTMTMAGESNSADPTVLIVEDDKDLAKTYSLWLEPEYDVRTSHSGSDALTWYDSEVSVVILDRRMQDLPGATVIQQMDERDTGDQKVMLTRSEPGCDAGDIPCDEYLTKPVTESELQDTVDELQLRSQLDSELQRYFRLISKIVAIENSSATGTEAALRDLRNEANQVREQVQDSIDDLAGVESAFRAID</sequence>
<feature type="compositionally biased region" description="Basic and acidic residues" evidence="5">
    <location>
        <begin position="1"/>
        <end position="12"/>
    </location>
</feature>
<dbReference type="Pfam" id="PF00072">
    <property type="entry name" value="Response_reg"/>
    <property type="match status" value="1"/>
</dbReference>
<organism evidence="7 8">
    <name type="scientific">Halorubrum laminariae</name>
    <dbReference type="NCBI Taxonomy" id="1433523"/>
    <lineage>
        <taxon>Archaea</taxon>
        <taxon>Methanobacteriati</taxon>
        <taxon>Methanobacteriota</taxon>
        <taxon>Stenosarchaea group</taxon>
        <taxon>Halobacteria</taxon>
        <taxon>Halobacteriales</taxon>
        <taxon>Haloferacaceae</taxon>
        <taxon>Halorubrum</taxon>
    </lineage>
</organism>
<dbReference type="InterPro" id="IPR013971">
    <property type="entry name" value="HalX_domain"/>
</dbReference>
<dbReference type="Pfam" id="PF08663">
    <property type="entry name" value="HalX"/>
    <property type="match status" value="1"/>
</dbReference>
<protein>
    <submittedName>
        <fullName evidence="7">Response regulator transcription factor</fullName>
    </submittedName>
</protein>
<feature type="domain" description="Response regulatory" evidence="6">
    <location>
        <begin position="44"/>
        <end position="153"/>
    </location>
</feature>
<feature type="modified residue" description="4-aspartylphosphate" evidence="3">
    <location>
        <position position="91"/>
    </location>
</feature>
<dbReference type="PANTHER" id="PTHR44591:SF14">
    <property type="entry name" value="PROTEIN PILG"/>
    <property type="match status" value="1"/>
</dbReference>
<dbReference type="SMART" id="SM00448">
    <property type="entry name" value="REC"/>
    <property type="match status" value="1"/>
</dbReference>